<gene>
    <name evidence="1" type="ORF">LOK49_LG04G00057</name>
</gene>
<comment type="caution">
    <text evidence="1">The sequence shown here is derived from an EMBL/GenBank/DDBJ whole genome shotgun (WGS) entry which is preliminary data.</text>
</comment>
<sequence>MVEQHDSERETQKIVSNMCNNSVFQLCNKATKNGRSKFLEVSFRAMVMVFIFLNLNLNLPLSWVVQVVLLLRVLHMMEITHLSQCLLSILVTHPFRSCFEASKASCNGDYVNIDNEDCESNMEAIDEGCIPKTT</sequence>
<protein>
    <submittedName>
        <fullName evidence="1">Uncharacterized protein</fullName>
    </submittedName>
</protein>
<keyword evidence="2" id="KW-1185">Reference proteome</keyword>
<accession>A0ACC0HZ79</accession>
<reference evidence="1 2" key="1">
    <citation type="journal article" date="2022" name="Plant J.">
        <title>Chromosome-level genome of Camellia lanceoleosa provides a valuable resource for understanding genome evolution and self-incompatibility.</title>
        <authorList>
            <person name="Gong W."/>
            <person name="Xiao S."/>
            <person name="Wang L."/>
            <person name="Liao Z."/>
            <person name="Chang Y."/>
            <person name="Mo W."/>
            <person name="Hu G."/>
            <person name="Li W."/>
            <person name="Zhao G."/>
            <person name="Zhu H."/>
            <person name="Hu X."/>
            <person name="Ji K."/>
            <person name="Xiang X."/>
            <person name="Song Q."/>
            <person name="Yuan D."/>
            <person name="Jin S."/>
            <person name="Zhang L."/>
        </authorList>
    </citation>
    <scope>NUCLEOTIDE SEQUENCE [LARGE SCALE GENOMIC DNA]</scope>
    <source>
        <strain evidence="1">SQ_2022a</strain>
    </source>
</reference>
<organism evidence="1 2">
    <name type="scientific">Camellia lanceoleosa</name>
    <dbReference type="NCBI Taxonomy" id="1840588"/>
    <lineage>
        <taxon>Eukaryota</taxon>
        <taxon>Viridiplantae</taxon>
        <taxon>Streptophyta</taxon>
        <taxon>Embryophyta</taxon>
        <taxon>Tracheophyta</taxon>
        <taxon>Spermatophyta</taxon>
        <taxon>Magnoliopsida</taxon>
        <taxon>eudicotyledons</taxon>
        <taxon>Gunneridae</taxon>
        <taxon>Pentapetalae</taxon>
        <taxon>asterids</taxon>
        <taxon>Ericales</taxon>
        <taxon>Theaceae</taxon>
        <taxon>Camellia</taxon>
    </lineage>
</organism>
<dbReference type="EMBL" id="CM045759">
    <property type="protein sequence ID" value="KAI8017805.1"/>
    <property type="molecule type" value="Genomic_DNA"/>
</dbReference>
<dbReference type="Proteomes" id="UP001060215">
    <property type="component" value="Chromosome 2"/>
</dbReference>
<name>A0ACC0HZ79_9ERIC</name>
<evidence type="ECO:0000313" key="2">
    <source>
        <dbReference type="Proteomes" id="UP001060215"/>
    </source>
</evidence>
<evidence type="ECO:0000313" key="1">
    <source>
        <dbReference type="EMBL" id="KAI8017805.1"/>
    </source>
</evidence>
<proteinExistence type="predicted"/>